<dbReference type="Proteomes" id="UP000784294">
    <property type="component" value="Unassembled WGS sequence"/>
</dbReference>
<feature type="region of interest" description="Disordered" evidence="1">
    <location>
        <begin position="1"/>
        <end position="53"/>
    </location>
</feature>
<protein>
    <submittedName>
        <fullName evidence="2">Uncharacterized protein</fullName>
    </submittedName>
</protein>
<evidence type="ECO:0000313" key="3">
    <source>
        <dbReference type="Proteomes" id="UP000784294"/>
    </source>
</evidence>
<accession>A0A3S4ZLL0</accession>
<comment type="caution">
    <text evidence="2">The sequence shown here is derived from an EMBL/GenBank/DDBJ whole genome shotgun (WGS) entry which is preliminary data.</text>
</comment>
<sequence>MNTYLHPLDASQDPYKSDPHCRDSENGTMGKMLVGSRDCRPEHNAGEDDAREERDRLSFIESISCAECTASLASGSRVSPSGSLASCSLSHQSGVAATVSSLGLTEPTGESELLQFCVCSLPDVLSELATTNTTLVYSATARLKHPSAPLSSPFRLPPPVTFPPEVKATDHSSHPMAAGRHEDVLLMLMPDGSFNADGELSITEWPVNAINWTRQAEEAAQAEMNDKFGKFDIPPRPHER</sequence>
<evidence type="ECO:0000313" key="2">
    <source>
        <dbReference type="EMBL" id="VEL14644.1"/>
    </source>
</evidence>
<organism evidence="2 3">
    <name type="scientific">Protopolystoma xenopodis</name>
    <dbReference type="NCBI Taxonomy" id="117903"/>
    <lineage>
        <taxon>Eukaryota</taxon>
        <taxon>Metazoa</taxon>
        <taxon>Spiralia</taxon>
        <taxon>Lophotrochozoa</taxon>
        <taxon>Platyhelminthes</taxon>
        <taxon>Monogenea</taxon>
        <taxon>Polyopisthocotylea</taxon>
        <taxon>Polystomatidea</taxon>
        <taxon>Polystomatidae</taxon>
        <taxon>Protopolystoma</taxon>
    </lineage>
</organism>
<gene>
    <name evidence="2" type="ORF">PXEA_LOCUS8084</name>
</gene>
<name>A0A3S4ZLL0_9PLAT</name>
<feature type="compositionally biased region" description="Basic and acidic residues" evidence="1">
    <location>
        <begin position="15"/>
        <end position="25"/>
    </location>
</feature>
<proteinExistence type="predicted"/>
<keyword evidence="3" id="KW-1185">Reference proteome</keyword>
<feature type="compositionally biased region" description="Basic and acidic residues" evidence="1">
    <location>
        <begin position="37"/>
        <end position="53"/>
    </location>
</feature>
<reference evidence="2" key="1">
    <citation type="submission" date="2018-11" db="EMBL/GenBank/DDBJ databases">
        <authorList>
            <consortium name="Pathogen Informatics"/>
        </authorList>
    </citation>
    <scope>NUCLEOTIDE SEQUENCE</scope>
</reference>
<evidence type="ECO:0000256" key="1">
    <source>
        <dbReference type="SAM" id="MobiDB-lite"/>
    </source>
</evidence>
<dbReference type="AlphaFoldDB" id="A0A3S4ZLL0"/>
<dbReference type="EMBL" id="CAAALY010021842">
    <property type="protein sequence ID" value="VEL14644.1"/>
    <property type="molecule type" value="Genomic_DNA"/>
</dbReference>